<reference evidence="2 3" key="1">
    <citation type="journal article" date="2019" name="Int. J. Syst. Evol. Microbiol.">
        <title>The Global Catalogue of Microorganisms (GCM) 10K type strain sequencing project: providing services to taxonomists for standard genome sequencing and annotation.</title>
        <authorList>
            <consortium name="The Broad Institute Genomics Platform"/>
            <consortium name="The Broad Institute Genome Sequencing Center for Infectious Disease"/>
            <person name="Wu L."/>
            <person name="Ma J."/>
        </authorList>
    </citation>
    <scope>NUCLEOTIDE SEQUENCE [LARGE SCALE GENOMIC DNA]</scope>
    <source>
        <strain evidence="2 3">JCM 10696</strain>
    </source>
</reference>
<dbReference type="EMBL" id="BAAAHH010000001">
    <property type="protein sequence ID" value="GAA0936161.1"/>
    <property type="molecule type" value="Genomic_DNA"/>
</dbReference>
<sequence length="312" mass="34554">MPPKPNASDGKVTATTGVMTPGNGITDEHEEYAERYGWAVAVFKSDPELWKLLNQAIKNDWSTGKFVAELRRKRWFKKHSEVWRENEVLRITDPGTYKQKYDGLYAEVQDMAANLTGSELAAPQVKRIVERALAFGWNDAQMRNAVAGFLKQQKGGGYGGEAGEAEAELRAYAADQGVNLSAGNVSKWLKSILAGKSTIQGYKSWIQQQAMSTYPGLGQFIKEGKTVRQLADPYMNLMAEVWEANPEAIKLNNATLLKALQFQNKDGTGALMNLGDFRRMLKQDPRYLSTTAAVNDATDIGHQILKDFGLVG</sequence>
<feature type="region of interest" description="Disordered" evidence="1">
    <location>
        <begin position="1"/>
        <end position="24"/>
    </location>
</feature>
<name>A0ABN1Q1Q0_9ACTN</name>
<proteinExistence type="predicted"/>
<evidence type="ECO:0000256" key="1">
    <source>
        <dbReference type="SAM" id="MobiDB-lite"/>
    </source>
</evidence>
<dbReference type="RefSeq" id="WP_344235573.1">
    <property type="nucleotide sequence ID" value="NZ_BAAAHH010000001.1"/>
</dbReference>
<evidence type="ECO:0000313" key="3">
    <source>
        <dbReference type="Proteomes" id="UP001500665"/>
    </source>
</evidence>
<dbReference type="Proteomes" id="UP001500665">
    <property type="component" value="Unassembled WGS sequence"/>
</dbReference>
<evidence type="ECO:0000313" key="2">
    <source>
        <dbReference type="EMBL" id="GAA0936161.1"/>
    </source>
</evidence>
<comment type="caution">
    <text evidence="2">The sequence shown here is derived from an EMBL/GenBank/DDBJ whole genome shotgun (WGS) entry which is preliminary data.</text>
</comment>
<organism evidence="2 3">
    <name type="scientific">Actinocorallia libanotica</name>
    <dbReference type="NCBI Taxonomy" id="46162"/>
    <lineage>
        <taxon>Bacteria</taxon>
        <taxon>Bacillati</taxon>
        <taxon>Actinomycetota</taxon>
        <taxon>Actinomycetes</taxon>
        <taxon>Streptosporangiales</taxon>
        <taxon>Thermomonosporaceae</taxon>
        <taxon>Actinocorallia</taxon>
    </lineage>
</organism>
<accession>A0ABN1Q1Q0</accession>
<keyword evidence="3" id="KW-1185">Reference proteome</keyword>
<gene>
    <name evidence="2" type="ORF">GCM10009550_01730</name>
</gene>
<protein>
    <submittedName>
        <fullName evidence="2">Uncharacterized protein</fullName>
    </submittedName>
</protein>